<dbReference type="Proteomes" id="UP001348805">
    <property type="component" value="Segment"/>
</dbReference>
<name>A0ABZ0Z026_9CAUD</name>
<protein>
    <submittedName>
        <fullName evidence="1">Uncharacterized protein</fullName>
    </submittedName>
</protein>
<dbReference type="EMBL" id="OR769219">
    <property type="protein sequence ID" value="WQJ51466.1"/>
    <property type="molecule type" value="Genomic_DNA"/>
</dbReference>
<organism evidence="1 2">
    <name type="scientific">phage Lak_Megaphage_RVC_AP3_GC26</name>
    <dbReference type="NCBI Taxonomy" id="3109225"/>
    <lineage>
        <taxon>Viruses</taxon>
        <taxon>Duplodnaviria</taxon>
        <taxon>Heunggongvirae</taxon>
        <taxon>Uroviricota</taxon>
        <taxon>Caudoviricetes</taxon>
        <taxon>Caudoviricetes code 15 clade</taxon>
    </lineage>
</organism>
<accession>A0ABZ0Z026</accession>
<evidence type="ECO:0000313" key="2">
    <source>
        <dbReference type="Proteomes" id="UP001348805"/>
    </source>
</evidence>
<reference evidence="1 2" key="1">
    <citation type="submission" date="2023-11" db="EMBL/GenBank/DDBJ databases">
        <authorList>
            <person name="Cook R."/>
            <person name="Crisci M."/>
            <person name="Pye H."/>
            <person name="Adriaenssens E."/>
            <person name="Santini J."/>
        </authorList>
    </citation>
    <scope>NUCLEOTIDE SEQUENCE [LARGE SCALE GENOMIC DNA]</scope>
    <source>
        <strain evidence="1">Lak_Megaphage_RVC_AP3_GC26</strain>
    </source>
</reference>
<evidence type="ECO:0000313" key="1">
    <source>
        <dbReference type="EMBL" id="WQJ51466.1"/>
    </source>
</evidence>
<proteinExistence type="predicted"/>
<sequence>MGLKFKNQNPISDNNTLKVYFYTQTISDDPNDPYTDNDIIIVYHIAATTLDEAVDIWIDNYSNITWKDKTREDFTRKDYWDAWVDHNREKTYNVYLNKISKLKRKLSKSMLEIPGIFHIGKPCVLLKSKI</sequence>
<keyword evidence="2" id="KW-1185">Reference proteome</keyword>